<dbReference type="PROSITE" id="PS00107">
    <property type="entry name" value="PROTEIN_KINASE_ATP"/>
    <property type="match status" value="1"/>
</dbReference>
<dbReference type="InterPro" id="IPR051175">
    <property type="entry name" value="CLK_kinases"/>
</dbReference>
<dbReference type="OrthoDB" id="5979581at2759"/>
<keyword evidence="4" id="KW-0418">Kinase</keyword>
<protein>
    <recommendedName>
        <fullName evidence="8">Protein kinase domain-containing protein</fullName>
    </recommendedName>
</protein>
<dbReference type="GeneID" id="66934989"/>
<organism evidence="9 10">
    <name type="scientific">Aspergillus viridinutans</name>
    <dbReference type="NCBI Taxonomy" id="75553"/>
    <lineage>
        <taxon>Eukaryota</taxon>
        <taxon>Fungi</taxon>
        <taxon>Dikarya</taxon>
        <taxon>Ascomycota</taxon>
        <taxon>Pezizomycotina</taxon>
        <taxon>Eurotiomycetes</taxon>
        <taxon>Eurotiomycetidae</taxon>
        <taxon>Eurotiales</taxon>
        <taxon>Aspergillaceae</taxon>
        <taxon>Aspergillus</taxon>
        <taxon>Aspergillus subgen. Fumigati</taxon>
    </lineage>
</organism>
<dbReference type="GO" id="GO:0004674">
    <property type="term" value="F:protein serine/threonine kinase activity"/>
    <property type="evidence" value="ECO:0007669"/>
    <property type="project" value="UniProtKB-KW"/>
</dbReference>
<evidence type="ECO:0000259" key="8">
    <source>
        <dbReference type="PROSITE" id="PS50011"/>
    </source>
</evidence>
<feature type="region of interest" description="Disordered" evidence="7">
    <location>
        <begin position="1"/>
        <end position="25"/>
    </location>
</feature>
<gene>
    <name evidence="9" type="ORF">Aspvir_007007</name>
</gene>
<evidence type="ECO:0000256" key="1">
    <source>
        <dbReference type="ARBA" id="ARBA00022527"/>
    </source>
</evidence>
<dbReference type="RefSeq" id="XP_043126128.1">
    <property type="nucleotide sequence ID" value="XM_043270193.1"/>
</dbReference>
<dbReference type="GO" id="GO:0005634">
    <property type="term" value="C:nucleus"/>
    <property type="evidence" value="ECO:0007669"/>
    <property type="project" value="TreeGrafter"/>
</dbReference>
<dbReference type="EMBL" id="BOPL01000005">
    <property type="protein sequence ID" value="GIK02942.1"/>
    <property type="molecule type" value="Genomic_DNA"/>
</dbReference>
<sequence length="409" mass="46993">MDVTASAPQYPKDKDDDSADFGDFVSNEDEELDLEEVVEPWHKYDMKENSHVFYPICVGEVLNERYLVEHKIGSGGFSTVWMAHDLHDQRDVALKVMSSGEWGETEIRMHDKIVQKVQDTSHLVMYLATFLLPGNNCYHRVLVFPLMGPCLYPVILRNMSMATRMSAARQLLEALENLHQAGIVHRDLNERNCMWGMVPLHNLNRSAKYEALGRPLKRIIPYVELWKQGELVRPIKVPDNLRTEEFYLGDFGLAMQLGDPETPRGYPPMQFCSPDRLHRKGPSFACDMWSYMVIFAELYLGYTPFPTWLKGGIISGIVRSLGPLPESWRGHYTHPGGLESWYDQCKKPDPNHDLASTIAYYRPDADQIERELVHAVMNRVFTYCPEKRLTATQLLQDPSFRAIMGKYGC</sequence>
<dbReference type="Gene3D" id="3.30.200.20">
    <property type="entry name" value="Phosphorylase Kinase, domain 1"/>
    <property type="match status" value="1"/>
</dbReference>
<evidence type="ECO:0000256" key="4">
    <source>
        <dbReference type="ARBA" id="ARBA00022777"/>
    </source>
</evidence>
<dbReference type="Proteomes" id="UP000710440">
    <property type="component" value="Unassembled WGS sequence"/>
</dbReference>
<reference evidence="9 10" key="1">
    <citation type="submission" date="2021-02" db="EMBL/GenBank/DDBJ databases">
        <title>Pan-genome distribution and transcriptional activeness of fungal secondary metabolism genes in Aspergillus section Fumigati.</title>
        <authorList>
            <person name="Takahashi H."/>
            <person name="Umemura M."/>
            <person name="Ninomiya A."/>
            <person name="Kusuya Y."/>
            <person name="Urayama S."/>
            <person name="Shimizu M."/>
            <person name="Watanabe A."/>
            <person name="Kamei K."/>
            <person name="Yaguchi T."/>
            <person name="Hagiwara D."/>
        </authorList>
    </citation>
    <scope>NUCLEOTIDE SEQUENCE [LARGE SCALE GENOMIC DNA]</scope>
    <source>
        <strain evidence="9 10">IFM 47045</strain>
    </source>
</reference>
<keyword evidence="5 6" id="KW-0067">ATP-binding</keyword>
<dbReference type="AlphaFoldDB" id="A0A9P3C002"/>
<comment type="caution">
    <text evidence="9">The sequence shown here is derived from an EMBL/GenBank/DDBJ whole genome shotgun (WGS) entry which is preliminary data.</text>
</comment>
<dbReference type="PANTHER" id="PTHR45646">
    <property type="entry name" value="SERINE/THREONINE-PROTEIN KINASE DOA-RELATED"/>
    <property type="match status" value="1"/>
</dbReference>
<evidence type="ECO:0000256" key="2">
    <source>
        <dbReference type="ARBA" id="ARBA00022679"/>
    </source>
</evidence>
<dbReference type="Gene3D" id="1.10.510.10">
    <property type="entry name" value="Transferase(Phosphotransferase) domain 1"/>
    <property type="match status" value="1"/>
</dbReference>
<feature type="compositionally biased region" description="Acidic residues" evidence="7">
    <location>
        <begin position="16"/>
        <end position="25"/>
    </location>
</feature>
<dbReference type="GO" id="GO:0043484">
    <property type="term" value="P:regulation of RNA splicing"/>
    <property type="evidence" value="ECO:0007669"/>
    <property type="project" value="TreeGrafter"/>
</dbReference>
<evidence type="ECO:0000256" key="3">
    <source>
        <dbReference type="ARBA" id="ARBA00022741"/>
    </source>
</evidence>
<evidence type="ECO:0000313" key="10">
    <source>
        <dbReference type="Proteomes" id="UP000710440"/>
    </source>
</evidence>
<dbReference type="InterPro" id="IPR011009">
    <property type="entry name" value="Kinase-like_dom_sf"/>
</dbReference>
<evidence type="ECO:0000256" key="6">
    <source>
        <dbReference type="PROSITE-ProRule" id="PRU10141"/>
    </source>
</evidence>
<feature type="binding site" evidence="6">
    <location>
        <position position="95"/>
    </location>
    <ligand>
        <name>ATP</name>
        <dbReference type="ChEBI" id="CHEBI:30616"/>
    </ligand>
</feature>
<keyword evidence="2" id="KW-0808">Transferase</keyword>
<keyword evidence="3 6" id="KW-0547">Nucleotide-binding</keyword>
<dbReference type="PANTHER" id="PTHR45646:SF11">
    <property type="entry name" value="SERINE_THREONINE-PROTEIN KINASE DOA"/>
    <property type="match status" value="1"/>
</dbReference>
<proteinExistence type="predicted"/>
<dbReference type="InterPro" id="IPR017441">
    <property type="entry name" value="Protein_kinase_ATP_BS"/>
</dbReference>
<dbReference type="Pfam" id="PF00069">
    <property type="entry name" value="Pkinase"/>
    <property type="match status" value="2"/>
</dbReference>
<feature type="domain" description="Protein kinase" evidence="8">
    <location>
        <begin position="66"/>
        <end position="400"/>
    </location>
</feature>
<dbReference type="PROSITE" id="PS50011">
    <property type="entry name" value="PROTEIN_KINASE_DOM"/>
    <property type="match status" value="1"/>
</dbReference>
<name>A0A9P3C002_ASPVI</name>
<keyword evidence="10" id="KW-1185">Reference proteome</keyword>
<keyword evidence="1" id="KW-0723">Serine/threonine-protein kinase</keyword>
<evidence type="ECO:0000256" key="7">
    <source>
        <dbReference type="SAM" id="MobiDB-lite"/>
    </source>
</evidence>
<evidence type="ECO:0000313" key="9">
    <source>
        <dbReference type="EMBL" id="GIK02942.1"/>
    </source>
</evidence>
<accession>A0A9P3C002</accession>
<dbReference type="InterPro" id="IPR000719">
    <property type="entry name" value="Prot_kinase_dom"/>
</dbReference>
<dbReference type="GO" id="GO:0005524">
    <property type="term" value="F:ATP binding"/>
    <property type="evidence" value="ECO:0007669"/>
    <property type="project" value="UniProtKB-UniRule"/>
</dbReference>
<dbReference type="SUPFAM" id="SSF56112">
    <property type="entry name" value="Protein kinase-like (PK-like)"/>
    <property type="match status" value="1"/>
</dbReference>
<evidence type="ECO:0000256" key="5">
    <source>
        <dbReference type="ARBA" id="ARBA00022840"/>
    </source>
</evidence>